<evidence type="ECO:0000256" key="1">
    <source>
        <dbReference type="SAM" id="MobiDB-lite"/>
    </source>
</evidence>
<name>A0A7S0ZPK2_NOCSC</name>
<dbReference type="EMBL" id="HBFQ01003732">
    <property type="protein sequence ID" value="CAD8828243.1"/>
    <property type="molecule type" value="Transcribed_RNA"/>
</dbReference>
<dbReference type="AlphaFoldDB" id="A0A7S0ZPK2"/>
<feature type="region of interest" description="Disordered" evidence="1">
    <location>
        <begin position="216"/>
        <end position="246"/>
    </location>
</feature>
<accession>A0A7S0ZPK2</accession>
<organism evidence="2">
    <name type="scientific">Noctiluca scintillans</name>
    <name type="common">Sea sparkle</name>
    <name type="synonym">Red tide dinoflagellate</name>
    <dbReference type="NCBI Taxonomy" id="2966"/>
    <lineage>
        <taxon>Eukaryota</taxon>
        <taxon>Sar</taxon>
        <taxon>Alveolata</taxon>
        <taxon>Dinophyceae</taxon>
        <taxon>Noctilucales</taxon>
        <taxon>Noctilucaceae</taxon>
        <taxon>Noctiluca</taxon>
    </lineage>
</organism>
<sequence length="277" mass="31633">MVVHSVTFNRHLDTVHSRPLDMIRSTVTSMMLQLEQEQEHTQLELPRQLSCESTRCCNKLKPAALRPSDTRGYASFEEILNGPLPRAGREVARDKAACSSVKSARPVQTWQRRCWVHESPTCQNAHTTRPNGPIPRICDARGSPVRAPSRRHCSVPKPSLDQVTPADTTVPRPGSALEPGVYNWRRPRTRDGRISSKKFLEDECESRRRPIVASAKRGCRSRLRRPVQADPVVESQEEKSDEQTAEHWQAYTAWRVKVMDSARNLQLEMDRFRPPEN</sequence>
<proteinExistence type="predicted"/>
<evidence type="ECO:0000313" key="2">
    <source>
        <dbReference type="EMBL" id="CAD8828243.1"/>
    </source>
</evidence>
<feature type="region of interest" description="Disordered" evidence="1">
    <location>
        <begin position="142"/>
        <end position="177"/>
    </location>
</feature>
<reference evidence="2" key="1">
    <citation type="submission" date="2021-01" db="EMBL/GenBank/DDBJ databases">
        <authorList>
            <person name="Corre E."/>
            <person name="Pelletier E."/>
            <person name="Niang G."/>
            <person name="Scheremetjew M."/>
            <person name="Finn R."/>
            <person name="Kale V."/>
            <person name="Holt S."/>
            <person name="Cochrane G."/>
            <person name="Meng A."/>
            <person name="Brown T."/>
            <person name="Cohen L."/>
        </authorList>
    </citation>
    <scope>NUCLEOTIDE SEQUENCE</scope>
</reference>
<gene>
    <name evidence="2" type="ORF">NSCI0253_LOCUS2589</name>
</gene>
<feature type="compositionally biased region" description="Basic and acidic residues" evidence="1">
    <location>
        <begin position="236"/>
        <end position="245"/>
    </location>
</feature>
<protein>
    <submittedName>
        <fullName evidence="2">Uncharacterized protein</fullName>
    </submittedName>
</protein>